<accession>A0A8H7SGS7</accession>
<dbReference type="Proteomes" id="UP000646827">
    <property type="component" value="Unassembled WGS sequence"/>
</dbReference>
<sequence>MPTEEETPLLLNGEQHKLQTRLVGWIEGFSASILLENTGSVARDHLANERTFLAWLRTSLSTISVGVGITQLFRLEKELKVPGQLLGVAFISIGMLFLIFALIRFFHSQVAMTRGYFPATRGIVVVAVTTTFTALLSLLIVVYREA</sequence>
<proteinExistence type="predicted"/>
<dbReference type="AlphaFoldDB" id="A0A8H7SGS7"/>
<keyword evidence="2" id="KW-1003">Cell membrane</keyword>
<dbReference type="PANTHER" id="PTHR34187:SF2">
    <property type="entry name" value="DUF202 DOMAIN-CONTAINING PROTEIN"/>
    <property type="match status" value="1"/>
</dbReference>
<organism evidence="8 9">
    <name type="scientific">Circinella minor</name>
    <dbReference type="NCBI Taxonomy" id="1195481"/>
    <lineage>
        <taxon>Eukaryota</taxon>
        <taxon>Fungi</taxon>
        <taxon>Fungi incertae sedis</taxon>
        <taxon>Mucoromycota</taxon>
        <taxon>Mucoromycotina</taxon>
        <taxon>Mucoromycetes</taxon>
        <taxon>Mucorales</taxon>
        <taxon>Lichtheimiaceae</taxon>
        <taxon>Circinella</taxon>
    </lineage>
</organism>
<keyword evidence="3 6" id="KW-0812">Transmembrane</keyword>
<evidence type="ECO:0000256" key="5">
    <source>
        <dbReference type="ARBA" id="ARBA00023136"/>
    </source>
</evidence>
<evidence type="ECO:0000256" key="3">
    <source>
        <dbReference type="ARBA" id="ARBA00022692"/>
    </source>
</evidence>
<feature type="transmembrane region" description="Helical" evidence="6">
    <location>
        <begin position="85"/>
        <end position="103"/>
    </location>
</feature>
<dbReference type="InterPro" id="IPR003807">
    <property type="entry name" value="DUF202"/>
</dbReference>
<evidence type="ECO:0000313" key="8">
    <source>
        <dbReference type="EMBL" id="KAG2227862.1"/>
    </source>
</evidence>
<evidence type="ECO:0000256" key="2">
    <source>
        <dbReference type="ARBA" id="ARBA00022475"/>
    </source>
</evidence>
<protein>
    <recommendedName>
        <fullName evidence="7">DUF202 domain-containing protein</fullName>
    </recommendedName>
</protein>
<feature type="domain" description="DUF202" evidence="7">
    <location>
        <begin position="43"/>
        <end position="109"/>
    </location>
</feature>
<reference evidence="8 9" key="1">
    <citation type="submission" date="2020-12" db="EMBL/GenBank/DDBJ databases">
        <title>Metabolic potential, ecology and presence of endohyphal bacteria is reflected in genomic diversity of Mucoromycotina.</title>
        <authorList>
            <person name="Muszewska A."/>
            <person name="Okrasinska A."/>
            <person name="Steczkiewicz K."/>
            <person name="Drgas O."/>
            <person name="Orlowska M."/>
            <person name="Perlinska-Lenart U."/>
            <person name="Aleksandrzak-Piekarczyk T."/>
            <person name="Szatraj K."/>
            <person name="Zielenkiewicz U."/>
            <person name="Pilsyk S."/>
            <person name="Malc E."/>
            <person name="Mieczkowski P."/>
            <person name="Kruszewska J.S."/>
            <person name="Biernat P."/>
            <person name="Pawlowska J."/>
        </authorList>
    </citation>
    <scope>NUCLEOTIDE SEQUENCE [LARGE SCALE GENOMIC DNA]</scope>
    <source>
        <strain evidence="8 9">CBS 142.35</strain>
    </source>
</reference>
<gene>
    <name evidence="8" type="ORF">INT45_002100</name>
</gene>
<evidence type="ECO:0000256" key="6">
    <source>
        <dbReference type="SAM" id="Phobius"/>
    </source>
</evidence>
<keyword evidence="9" id="KW-1185">Reference proteome</keyword>
<keyword evidence="5 6" id="KW-0472">Membrane</keyword>
<evidence type="ECO:0000256" key="4">
    <source>
        <dbReference type="ARBA" id="ARBA00022989"/>
    </source>
</evidence>
<dbReference type="GO" id="GO:0005886">
    <property type="term" value="C:plasma membrane"/>
    <property type="evidence" value="ECO:0007669"/>
    <property type="project" value="UniProtKB-SubCell"/>
</dbReference>
<dbReference type="PANTHER" id="PTHR34187">
    <property type="entry name" value="FGR18P"/>
    <property type="match status" value="1"/>
</dbReference>
<feature type="transmembrane region" description="Helical" evidence="6">
    <location>
        <begin position="123"/>
        <end position="143"/>
    </location>
</feature>
<dbReference type="InterPro" id="IPR052053">
    <property type="entry name" value="IM_YidH-like"/>
</dbReference>
<name>A0A8H7SGS7_9FUNG</name>
<evidence type="ECO:0000313" key="9">
    <source>
        <dbReference type="Proteomes" id="UP000646827"/>
    </source>
</evidence>
<comment type="caution">
    <text evidence="8">The sequence shown here is derived from an EMBL/GenBank/DDBJ whole genome shotgun (WGS) entry which is preliminary data.</text>
</comment>
<evidence type="ECO:0000259" key="7">
    <source>
        <dbReference type="Pfam" id="PF02656"/>
    </source>
</evidence>
<dbReference type="EMBL" id="JAEPRB010000004">
    <property type="protein sequence ID" value="KAG2227862.1"/>
    <property type="molecule type" value="Genomic_DNA"/>
</dbReference>
<dbReference type="Pfam" id="PF02656">
    <property type="entry name" value="DUF202"/>
    <property type="match status" value="1"/>
</dbReference>
<keyword evidence="4 6" id="KW-1133">Transmembrane helix</keyword>
<feature type="transmembrane region" description="Helical" evidence="6">
    <location>
        <begin position="52"/>
        <end position="73"/>
    </location>
</feature>
<comment type="subcellular location">
    <subcellularLocation>
        <location evidence="1">Cell membrane</location>
        <topology evidence="1">Multi-pass membrane protein</topology>
    </subcellularLocation>
</comment>
<dbReference type="OrthoDB" id="199599at2759"/>
<evidence type="ECO:0000256" key="1">
    <source>
        <dbReference type="ARBA" id="ARBA00004651"/>
    </source>
</evidence>